<comment type="caution">
    <text evidence="2">The sequence shown here is derived from an EMBL/GenBank/DDBJ whole genome shotgun (WGS) entry which is preliminary data.</text>
</comment>
<reference evidence="2" key="1">
    <citation type="submission" date="2023-07" db="EMBL/GenBank/DDBJ databases">
        <authorList>
            <consortium name="CYATHOMIX"/>
        </authorList>
    </citation>
    <scope>NUCLEOTIDE SEQUENCE</scope>
    <source>
        <strain evidence="2">N/A</strain>
    </source>
</reference>
<name>A0AA36HCI9_CYLNA</name>
<sequence length="173" mass="20312">MLQQAYKSSHYHETLEEHKEENIRRQQVPDYFCRTTDVQEDSRSEFKMETHMDKTYSIFGGKTDDSPLLLYCDASAMEREVARAVNLNARKNTDLAKAGIFNYETYNAILNMENPNALLTTGQTFTKKSVQQMIDETFWLPFVEEIDDNMGYEELSVMRHPAQLHHYETYMSK</sequence>
<dbReference type="Proteomes" id="UP001176961">
    <property type="component" value="Unassembled WGS sequence"/>
</dbReference>
<protein>
    <submittedName>
        <fullName evidence="2">Uncharacterized protein</fullName>
    </submittedName>
</protein>
<feature type="region of interest" description="Disordered" evidence="1">
    <location>
        <begin position="1"/>
        <end position="23"/>
    </location>
</feature>
<keyword evidence="3" id="KW-1185">Reference proteome</keyword>
<gene>
    <name evidence="2" type="ORF">CYNAS_LOCUS20287</name>
</gene>
<evidence type="ECO:0000313" key="3">
    <source>
        <dbReference type="Proteomes" id="UP001176961"/>
    </source>
</evidence>
<dbReference type="AlphaFoldDB" id="A0AA36HCI9"/>
<dbReference type="EMBL" id="CATQJL010000316">
    <property type="protein sequence ID" value="CAJ0608304.1"/>
    <property type="molecule type" value="Genomic_DNA"/>
</dbReference>
<feature type="compositionally biased region" description="Basic and acidic residues" evidence="1">
    <location>
        <begin position="10"/>
        <end position="23"/>
    </location>
</feature>
<accession>A0AA36HCI9</accession>
<evidence type="ECO:0000313" key="2">
    <source>
        <dbReference type="EMBL" id="CAJ0608304.1"/>
    </source>
</evidence>
<proteinExistence type="predicted"/>
<organism evidence="2 3">
    <name type="scientific">Cylicocyclus nassatus</name>
    <name type="common">Nematode worm</name>
    <dbReference type="NCBI Taxonomy" id="53992"/>
    <lineage>
        <taxon>Eukaryota</taxon>
        <taxon>Metazoa</taxon>
        <taxon>Ecdysozoa</taxon>
        <taxon>Nematoda</taxon>
        <taxon>Chromadorea</taxon>
        <taxon>Rhabditida</taxon>
        <taxon>Rhabditina</taxon>
        <taxon>Rhabditomorpha</taxon>
        <taxon>Strongyloidea</taxon>
        <taxon>Strongylidae</taxon>
        <taxon>Cylicocyclus</taxon>
    </lineage>
</organism>
<evidence type="ECO:0000256" key="1">
    <source>
        <dbReference type="SAM" id="MobiDB-lite"/>
    </source>
</evidence>